<comment type="caution">
    <text evidence="3">The sequence shown here is derived from an EMBL/GenBank/DDBJ whole genome shotgun (WGS) entry which is preliminary data.</text>
</comment>
<evidence type="ECO:0000313" key="4">
    <source>
        <dbReference type="Proteomes" id="UP000663836"/>
    </source>
</evidence>
<evidence type="ECO:0000313" key="2">
    <source>
        <dbReference type="EMBL" id="CAF1468299.1"/>
    </source>
</evidence>
<gene>
    <name evidence="3" type="ORF">JBS370_LOCUS34065</name>
    <name evidence="2" type="ORF">ZHD862_LOCUS36014</name>
</gene>
<dbReference type="EMBL" id="CAJOBD010010446">
    <property type="protein sequence ID" value="CAF4152582.1"/>
    <property type="molecule type" value="Genomic_DNA"/>
</dbReference>
<dbReference type="EMBL" id="CAJNOT010005534">
    <property type="protein sequence ID" value="CAF1468299.1"/>
    <property type="molecule type" value="Genomic_DNA"/>
</dbReference>
<evidence type="ECO:0000313" key="3">
    <source>
        <dbReference type="EMBL" id="CAF4152582.1"/>
    </source>
</evidence>
<evidence type="ECO:0008006" key="5">
    <source>
        <dbReference type="Google" id="ProtNLM"/>
    </source>
</evidence>
<organism evidence="3 4">
    <name type="scientific">Rotaria sordida</name>
    <dbReference type="NCBI Taxonomy" id="392033"/>
    <lineage>
        <taxon>Eukaryota</taxon>
        <taxon>Metazoa</taxon>
        <taxon>Spiralia</taxon>
        <taxon>Gnathifera</taxon>
        <taxon>Rotifera</taxon>
        <taxon>Eurotatoria</taxon>
        <taxon>Bdelloidea</taxon>
        <taxon>Philodinida</taxon>
        <taxon>Philodinidae</taxon>
        <taxon>Rotaria</taxon>
    </lineage>
</organism>
<dbReference type="Proteomes" id="UP000663836">
    <property type="component" value="Unassembled WGS sequence"/>
</dbReference>
<proteinExistence type="predicted"/>
<name>A0A819YFX2_9BILA</name>
<sequence length="177" mass="20519">MAAATTDRNFCGICQKAKGISKCEGCSKIFCYNHFVDHRQELNQQLDEVEVTRDIFQQTLSEHTSELKYHSLEQQINDWERDSIEKIRQTADEGRKLLLKYTAKSITDIEITLNQLTEQLKQSRQANDFVETDLCQWKEQLIQLTDELNKPSKITIRQDSKALVNRIYVAISTGKCC</sequence>
<dbReference type="Proteomes" id="UP000663864">
    <property type="component" value="Unassembled WGS sequence"/>
</dbReference>
<reference evidence="3" key="1">
    <citation type="submission" date="2021-02" db="EMBL/GenBank/DDBJ databases">
        <authorList>
            <person name="Nowell W R."/>
        </authorList>
    </citation>
    <scope>NUCLEOTIDE SEQUENCE</scope>
</reference>
<protein>
    <recommendedName>
        <fullName evidence="5">B box-type domain-containing protein</fullName>
    </recommendedName>
</protein>
<feature type="coiled-coil region" evidence="1">
    <location>
        <begin position="106"/>
        <end position="133"/>
    </location>
</feature>
<evidence type="ECO:0000256" key="1">
    <source>
        <dbReference type="SAM" id="Coils"/>
    </source>
</evidence>
<accession>A0A819YFX2</accession>
<keyword evidence="1" id="KW-0175">Coiled coil</keyword>
<dbReference type="AlphaFoldDB" id="A0A819YFX2"/>